<dbReference type="Gene3D" id="3.40.50.2000">
    <property type="entry name" value="Glycogen Phosphorylase B"/>
    <property type="match status" value="2"/>
</dbReference>
<dbReference type="EC" id="2.4.-.-" evidence="3"/>
<organism evidence="3 4">
    <name type="scientific">Belliella kenyensis</name>
    <dbReference type="NCBI Taxonomy" id="1472724"/>
    <lineage>
        <taxon>Bacteria</taxon>
        <taxon>Pseudomonadati</taxon>
        <taxon>Bacteroidota</taxon>
        <taxon>Cytophagia</taxon>
        <taxon>Cytophagales</taxon>
        <taxon>Cyclobacteriaceae</taxon>
        <taxon>Belliella</taxon>
    </lineage>
</organism>
<sequence>MKVLFALDTMGNAGAEKSLLQILPFFSKEIDYQVVYLYPRHDLREEYLAAGIPFEFLDLEGNYDFWRGYFRLKQLVEKEQPDLLVSSLMRSNLLCRLLSRFTGIPLIGTFVNDSYSEHRLAAKRGAQLWKFKFFWALDRMTAGIPKLYISNSCYIAESHVRTLGVTLSKSTVVYRGRAVPNRVWDASEDESYRFISYGRLLEVKGFKELIGAFAKVNAKYPNSSLVIYGEGNYRPELEKMIEQLGLKDKVSLPGVISNVTEKLYDAECFVFPSWYEGFSGALVEAMMSGIPIIASDIPMNLEAVKVDQSALIYPVKDVEVLATKMMEAISNPDKMKRLGQTAREEAIQRFDISKIAKEYEMVLNIFFKSYS</sequence>
<dbReference type="InterPro" id="IPR001296">
    <property type="entry name" value="Glyco_trans_1"/>
</dbReference>
<keyword evidence="3" id="KW-0808">Transferase</keyword>
<evidence type="ECO:0000259" key="1">
    <source>
        <dbReference type="Pfam" id="PF00534"/>
    </source>
</evidence>
<dbReference type="RefSeq" id="WP_241294683.1">
    <property type="nucleotide sequence ID" value="NZ_JAKZGR010000007.1"/>
</dbReference>
<dbReference type="Proteomes" id="UP001595766">
    <property type="component" value="Unassembled WGS sequence"/>
</dbReference>
<protein>
    <submittedName>
        <fullName evidence="3">Glycosyltransferase</fullName>
        <ecNumber evidence="3">2.4.-.-</ecNumber>
    </submittedName>
</protein>
<keyword evidence="4" id="KW-1185">Reference proteome</keyword>
<dbReference type="Pfam" id="PF00534">
    <property type="entry name" value="Glycos_transf_1"/>
    <property type="match status" value="1"/>
</dbReference>
<reference evidence="4" key="1">
    <citation type="journal article" date="2019" name="Int. J. Syst. Evol. Microbiol.">
        <title>The Global Catalogue of Microorganisms (GCM) 10K type strain sequencing project: providing services to taxonomists for standard genome sequencing and annotation.</title>
        <authorList>
            <consortium name="The Broad Institute Genomics Platform"/>
            <consortium name="The Broad Institute Genome Sequencing Center for Infectious Disease"/>
            <person name="Wu L."/>
            <person name="Ma J."/>
        </authorList>
    </citation>
    <scope>NUCLEOTIDE SEQUENCE [LARGE SCALE GENOMIC DNA]</scope>
    <source>
        <strain evidence="4">CECT 8551</strain>
    </source>
</reference>
<evidence type="ECO:0000313" key="4">
    <source>
        <dbReference type="Proteomes" id="UP001595766"/>
    </source>
</evidence>
<dbReference type="Pfam" id="PF13439">
    <property type="entry name" value="Glyco_transf_4"/>
    <property type="match status" value="1"/>
</dbReference>
<dbReference type="EMBL" id="JBHSAV010000059">
    <property type="protein sequence ID" value="MFC3977740.1"/>
    <property type="molecule type" value="Genomic_DNA"/>
</dbReference>
<evidence type="ECO:0000259" key="2">
    <source>
        <dbReference type="Pfam" id="PF13439"/>
    </source>
</evidence>
<name>A0ABV8ER83_9BACT</name>
<dbReference type="GO" id="GO:0016757">
    <property type="term" value="F:glycosyltransferase activity"/>
    <property type="evidence" value="ECO:0007669"/>
    <property type="project" value="UniProtKB-KW"/>
</dbReference>
<dbReference type="SUPFAM" id="SSF53756">
    <property type="entry name" value="UDP-Glycosyltransferase/glycogen phosphorylase"/>
    <property type="match status" value="1"/>
</dbReference>
<evidence type="ECO:0000313" key="3">
    <source>
        <dbReference type="EMBL" id="MFC3977740.1"/>
    </source>
</evidence>
<feature type="domain" description="Glycosyltransferase subfamily 4-like N-terminal" evidence="2">
    <location>
        <begin position="14"/>
        <end position="176"/>
    </location>
</feature>
<gene>
    <name evidence="3" type="ORF">ACFOUP_15235</name>
</gene>
<dbReference type="InterPro" id="IPR028098">
    <property type="entry name" value="Glyco_trans_4-like_N"/>
</dbReference>
<dbReference type="PANTHER" id="PTHR12526">
    <property type="entry name" value="GLYCOSYLTRANSFERASE"/>
    <property type="match status" value="1"/>
</dbReference>
<feature type="domain" description="Glycosyl transferase family 1" evidence="1">
    <location>
        <begin position="188"/>
        <end position="344"/>
    </location>
</feature>
<dbReference type="PANTHER" id="PTHR12526:SF630">
    <property type="entry name" value="GLYCOSYLTRANSFERASE"/>
    <property type="match status" value="1"/>
</dbReference>
<proteinExistence type="predicted"/>
<comment type="caution">
    <text evidence="3">The sequence shown here is derived from an EMBL/GenBank/DDBJ whole genome shotgun (WGS) entry which is preliminary data.</text>
</comment>
<accession>A0ABV8ER83</accession>
<keyword evidence="3" id="KW-0328">Glycosyltransferase</keyword>